<feature type="transmembrane region" description="Helical" evidence="1">
    <location>
        <begin position="31"/>
        <end position="51"/>
    </location>
</feature>
<evidence type="ECO:0000313" key="3">
    <source>
        <dbReference type="EMBL" id="MDJ1157045.1"/>
    </source>
</evidence>
<evidence type="ECO:0000313" key="4">
    <source>
        <dbReference type="Proteomes" id="UP001321492"/>
    </source>
</evidence>
<reference evidence="3 4" key="1">
    <citation type="submission" date="2023-05" db="EMBL/GenBank/DDBJ databases">
        <title>Chelatococcus sp. nov., a moderately thermophilic bacterium isolated from hot spring microbial mat.</title>
        <authorList>
            <person name="Hu C.-J."/>
            <person name="Li W.-J."/>
        </authorList>
    </citation>
    <scope>NUCLEOTIDE SEQUENCE [LARGE SCALE GENOMIC DNA]</scope>
    <source>
        <strain evidence="3 4">SYSU G07232</strain>
    </source>
</reference>
<keyword evidence="3" id="KW-0808">Transferase</keyword>
<dbReference type="Pfam" id="PF07786">
    <property type="entry name" value="HGSNAT_cat"/>
    <property type="match status" value="1"/>
</dbReference>
<evidence type="ECO:0000256" key="1">
    <source>
        <dbReference type="SAM" id="Phobius"/>
    </source>
</evidence>
<proteinExistence type="predicted"/>
<organism evidence="3 4">
    <name type="scientific">Chelatococcus albus</name>
    <dbReference type="NCBI Taxonomy" id="3047466"/>
    <lineage>
        <taxon>Bacteria</taxon>
        <taxon>Pseudomonadati</taxon>
        <taxon>Pseudomonadota</taxon>
        <taxon>Alphaproteobacteria</taxon>
        <taxon>Hyphomicrobiales</taxon>
        <taxon>Chelatococcaceae</taxon>
        <taxon>Chelatococcus</taxon>
    </lineage>
</organism>
<feature type="transmembrane region" description="Helical" evidence="1">
    <location>
        <begin position="235"/>
        <end position="256"/>
    </location>
</feature>
<name>A0ABT7ADA2_9HYPH</name>
<feature type="transmembrane region" description="Helical" evidence="1">
    <location>
        <begin position="94"/>
        <end position="113"/>
    </location>
</feature>
<dbReference type="InterPro" id="IPR012429">
    <property type="entry name" value="HGSNAT_cat"/>
</dbReference>
<keyword evidence="3" id="KW-0012">Acyltransferase</keyword>
<gene>
    <name evidence="3" type="ORF">QNA08_02180</name>
</gene>
<keyword evidence="1" id="KW-0472">Membrane</keyword>
<dbReference type="RefSeq" id="WP_283739308.1">
    <property type="nucleotide sequence ID" value="NZ_JASJEV010000001.1"/>
</dbReference>
<feature type="transmembrane region" description="Helical" evidence="1">
    <location>
        <begin position="63"/>
        <end position="82"/>
    </location>
</feature>
<accession>A0ABT7ADA2</accession>
<dbReference type="EMBL" id="JASJEV010000001">
    <property type="protein sequence ID" value="MDJ1157045.1"/>
    <property type="molecule type" value="Genomic_DNA"/>
</dbReference>
<feature type="transmembrane region" description="Helical" evidence="1">
    <location>
        <begin position="146"/>
        <end position="165"/>
    </location>
</feature>
<keyword evidence="4" id="KW-1185">Reference proteome</keyword>
<evidence type="ECO:0000259" key="2">
    <source>
        <dbReference type="Pfam" id="PF07786"/>
    </source>
</evidence>
<feature type="transmembrane region" description="Helical" evidence="1">
    <location>
        <begin position="119"/>
        <end position="139"/>
    </location>
</feature>
<dbReference type="GO" id="GO:0015019">
    <property type="term" value="F:heparan-alpha-glucosaminide N-acetyltransferase activity"/>
    <property type="evidence" value="ECO:0007669"/>
    <property type="project" value="UniProtKB-EC"/>
</dbReference>
<sequence>MAVTSSAPLNAPPADAAPTPRYAIVDVARGVALLAMVVYHFAWDLSFLRLIETNIVSEPFWRLLARATAASFLALVGASLVLAHRRGIRWRPFLRRLGTVALAAAGITLATRLTFPDSYIFFGILHCIALSSVLALPFLRLPLTVTATAALGALAAPSLLAAPVFDTPALQWLGLMTYAPRTNDYVPIFPWFGAVLFGIVVARLLLQHAVETRAFLWRPTARPGRFIAFAGRHTLVVYLLHQPVLLGTLFLVAAALGPNEAAETAPFLRSCEASCVASGWPQQTCGRYCSCVTRDLKTSGLWADVLRDRLDDEKRERLAAITHQCRPGVDELPGESK</sequence>
<protein>
    <submittedName>
        <fullName evidence="3">Heparan-alpha-glucosaminide N-acetyltransferase</fullName>
        <ecNumber evidence="3">2.3.1.78</ecNumber>
    </submittedName>
</protein>
<comment type="caution">
    <text evidence="3">The sequence shown here is derived from an EMBL/GenBank/DDBJ whole genome shotgun (WGS) entry which is preliminary data.</text>
</comment>
<keyword evidence="1" id="KW-0812">Transmembrane</keyword>
<keyword evidence="1" id="KW-1133">Transmembrane helix</keyword>
<feature type="domain" description="Heparan-alpha-glucosaminide N-acetyltransferase catalytic" evidence="2">
    <location>
        <begin position="21"/>
        <end position="243"/>
    </location>
</feature>
<dbReference type="EC" id="2.3.1.78" evidence="3"/>
<feature type="transmembrane region" description="Helical" evidence="1">
    <location>
        <begin position="185"/>
        <end position="206"/>
    </location>
</feature>
<dbReference type="Proteomes" id="UP001321492">
    <property type="component" value="Unassembled WGS sequence"/>
</dbReference>